<evidence type="ECO:0000256" key="12">
    <source>
        <dbReference type="SAM" id="Phobius"/>
    </source>
</evidence>
<evidence type="ECO:0000256" key="4">
    <source>
        <dbReference type="ARBA" id="ARBA00022723"/>
    </source>
</evidence>
<accession>A0ABY4IZ11</accession>
<dbReference type="PANTHER" id="PTHR35457">
    <property type="entry name" value="HEME A SYNTHASE"/>
    <property type="match status" value="1"/>
</dbReference>
<comment type="pathway">
    <text evidence="11">Porphyrin-containing compound metabolism.</text>
</comment>
<evidence type="ECO:0000256" key="6">
    <source>
        <dbReference type="ARBA" id="ARBA00023002"/>
    </source>
</evidence>
<dbReference type="RefSeq" id="WP_261812530.1">
    <property type="nucleotide sequence ID" value="NZ_CP078078.1"/>
</dbReference>
<dbReference type="InterPro" id="IPR050450">
    <property type="entry name" value="COX15/CtaA_HemeA_synthase"/>
</dbReference>
<sequence>MPETMIPASPKTDTAPPRSALWGRALTVFAWLSFLSETIIIGTGGAVRLTGSGLGCSDWPLCTPESLVPVFEVQGIHGLIEFGNRLMTGVVGIIALVVVLLVLRRYSGKRGLVRALWFAVGGIVGAVLTYFLVTLVSRLSGAEEAPLAFPFATGVLLLAIIAAAVHSVRTTAARRDLVTLAWIVLAGVVAQALVGGITVLTGLNPFIVGFHYASSLLLVCVTAAFLVRLKTAPGPRERAVPTWFAIVTHLTGLVLAMTILFGVLTTGSGPHSGDADVLRHGFDATVLAHVHSWPGYILAGLVLFLTIAAWVLRLEPRRWLLVLVLAILVQVGVGVWQAREGLPPVLVGIHMVLAALSAATYTVVVLRLRRPVPAED</sequence>
<organism evidence="13 14">
    <name type="scientific">Microbacterium aurugineum</name>
    <dbReference type="NCBI Taxonomy" id="2851642"/>
    <lineage>
        <taxon>Bacteria</taxon>
        <taxon>Bacillati</taxon>
        <taxon>Actinomycetota</taxon>
        <taxon>Actinomycetes</taxon>
        <taxon>Micrococcales</taxon>
        <taxon>Microbacteriaceae</taxon>
        <taxon>Microbacterium</taxon>
    </lineage>
</organism>
<feature type="transmembrane region" description="Helical" evidence="12">
    <location>
        <begin position="86"/>
        <end position="103"/>
    </location>
</feature>
<evidence type="ECO:0000313" key="14">
    <source>
        <dbReference type="Proteomes" id="UP000830631"/>
    </source>
</evidence>
<feature type="transmembrane region" description="Helical" evidence="12">
    <location>
        <begin position="239"/>
        <end position="264"/>
    </location>
</feature>
<feature type="transmembrane region" description="Helical" evidence="12">
    <location>
        <begin position="319"/>
        <end position="339"/>
    </location>
</feature>
<reference evidence="13 14" key="1">
    <citation type="submission" date="2021-06" db="EMBL/GenBank/DDBJ databases">
        <title>Genome-based taxonomic framework of Microbacterium strains isolated from marine environment, the description of four new species and reclassification of four preexisting species.</title>
        <authorList>
            <person name="Lee S.D."/>
            <person name="Kim S.-M."/>
            <person name="Byeon Y.-S."/>
            <person name="Yang H.L."/>
            <person name="Kim I.S."/>
        </authorList>
    </citation>
    <scope>NUCLEOTIDE SEQUENCE [LARGE SCALE GENOMIC DNA]</scope>
    <source>
        <strain evidence="13 14">KSW4-10</strain>
    </source>
</reference>
<keyword evidence="2" id="KW-1003">Cell membrane</keyword>
<dbReference type="Proteomes" id="UP000830631">
    <property type="component" value="Chromosome"/>
</dbReference>
<evidence type="ECO:0000256" key="10">
    <source>
        <dbReference type="ARBA" id="ARBA00023157"/>
    </source>
</evidence>
<feature type="transmembrane region" description="Helical" evidence="12">
    <location>
        <begin position="147"/>
        <end position="165"/>
    </location>
</feature>
<evidence type="ECO:0000313" key="13">
    <source>
        <dbReference type="EMBL" id="UPL17545.1"/>
    </source>
</evidence>
<name>A0ABY4IZ11_9MICO</name>
<evidence type="ECO:0000256" key="3">
    <source>
        <dbReference type="ARBA" id="ARBA00022692"/>
    </source>
</evidence>
<feature type="transmembrane region" description="Helical" evidence="12">
    <location>
        <begin position="115"/>
        <end position="135"/>
    </location>
</feature>
<keyword evidence="7" id="KW-0408">Iron</keyword>
<feature type="transmembrane region" description="Helical" evidence="12">
    <location>
        <begin position="177"/>
        <end position="200"/>
    </location>
</feature>
<keyword evidence="5 12" id="KW-1133">Transmembrane helix</keyword>
<dbReference type="EMBL" id="CP078078">
    <property type="protein sequence ID" value="UPL17545.1"/>
    <property type="molecule type" value="Genomic_DNA"/>
</dbReference>
<evidence type="ECO:0000256" key="7">
    <source>
        <dbReference type="ARBA" id="ARBA00023004"/>
    </source>
</evidence>
<comment type="subcellular location">
    <subcellularLocation>
        <location evidence="1">Membrane</location>
        <topology evidence="1">Multi-pass membrane protein</topology>
    </subcellularLocation>
</comment>
<feature type="transmembrane region" description="Helical" evidence="12">
    <location>
        <begin position="21"/>
        <end position="42"/>
    </location>
</feature>
<evidence type="ECO:0000256" key="2">
    <source>
        <dbReference type="ARBA" id="ARBA00022475"/>
    </source>
</evidence>
<evidence type="ECO:0000256" key="9">
    <source>
        <dbReference type="ARBA" id="ARBA00023136"/>
    </source>
</evidence>
<keyword evidence="10" id="KW-1015">Disulfide bond</keyword>
<keyword evidence="6" id="KW-0560">Oxidoreductase</keyword>
<dbReference type="PANTHER" id="PTHR35457:SF1">
    <property type="entry name" value="HEME A SYNTHASE"/>
    <property type="match status" value="1"/>
</dbReference>
<gene>
    <name evidence="13" type="ORF">KV397_07170</name>
</gene>
<keyword evidence="4" id="KW-0479">Metal-binding</keyword>
<feature type="transmembrane region" description="Helical" evidence="12">
    <location>
        <begin position="206"/>
        <end position="227"/>
    </location>
</feature>
<dbReference type="Pfam" id="PF02628">
    <property type="entry name" value="COX15-CtaA"/>
    <property type="match status" value="2"/>
</dbReference>
<keyword evidence="8" id="KW-0350">Heme biosynthesis</keyword>
<keyword evidence="3 12" id="KW-0812">Transmembrane</keyword>
<evidence type="ECO:0000256" key="5">
    <source>
        <dbReference type="ARBA" id="ARBA00022989"/>
    </source>
</evidence>
<keyword evidence="9 12" id="KW-0472">Membrane</keyword>
<evidence type="ECO:0000256" key="8">
    <source>
        <dbReference type="ARBA" id="ARBA00023133"/>
    </source>
</evidence>
<keyword evidence="14" id="KW-1185">Reference proteome</keyword>
<protein>
    <submittedName>
        <fullName evidence="13">COX15/CtaA family protein</fullName>
    </submittedName>
</protein>
<evidence type="ECO:0000256" key="11">
    <source>
        <dbReference type="ARBA" id="ARBA00023444"/>
    </source>
</evidence>
<proteinExistence type="predicted"/>
<evidence type="ECO:0000256" key="1">
    <source>
        <dbReference type="ARBA" id="ARBA00004141"/>
    </source>
</evidence>
<feature type="transmembrane region" description="Helical" evidence="12">
    <location>
        <begin position="345"/>
        <end position="366"/>
    </location>
</feature>
<dbReference type="InterPro" id="IPR003780">
    <property type="entry name" value="COX15/CtaA_fam"/>
</dbReference>
<feature type="transmembrane region" description="Helical" evidence="12">
    <location>
        <begin position="293"/>
        <end position="312"/>
    </location>
</feature>